<dbReference type="InterPro" id="IPR024768">
    <property type="entry name" value="Marf1"/>
</dbReference>
<dbReference type="AlphaFoldDB" id="A0A0D2P8X4"/>
<dbReference type="InterPro" id="IPR021139">
    <property type="entry name" value="NYN"/>
</dbReference>
<gene>
    <name evidence="3" type="ORF">HYPSUDRAFT_198186</name>
</gene>
<dbReference type="Proteomes" id="UP000054270">
    <property type="component" value="Unassembled WGS sequence"/>
</dbReference>
<dbReference type="Gene3D" id="3.40.50.1010">
    <property type="entry name" value="5'-nuclease"/>
    <property type="match status" value="1"/>
</dbReference>
<dbReference type="STRING" id="945553.A0A0D2P8X4"/>
<dbReference type="EMBL" id="KN817524">
    <property type="protein sequence ID" value="KJA27414.1"/>
    <property type="molecule type" value="Genomic_DNA"/>
</dbReference>
<dbReference type="PANTHER" id="PTHR14379">
    <property type="entry name" value="LIMKAIN B LKAP"/>
    <property type="match status" value="1"/>
</dbReference>
<dbReference type="GO" id="GO:1905762">
    <property type="term" value="F:CCR4-NOT complex binding"/>
    <property type="evidence" value="ECO:0007669"/>
    <property type="project" value="TreeGrafter"/>
</dbReference>
<dbReference type="CDD" id="cd10910">
    <property type="entry name" value="PIN_limkain_b1_N_like"/>
    <property type="match status" value="1"/>
</dbReference>
<name>A0A0D2P8X4_HYPSF</name>
<proteinExistence type="predicted"/>
<dbReference type="GO" id="GO:0005777">
    <property type="term" value="C:peroxisome"/>
    <property type="evidence" value="ECO:0007669"/>
    <property type="project" value="InterPro"/>
</dbReference>
<dbReference type="PANTHER" id="PTHR14379:SF3">
    <property type="entry name" value="MEIOSIS REGULATOR AND MRNA STABILITY FACTOR 1"/>
    <property type="match status" value="1"/>
</dbReference>
<reference evidence="4" key="1">
    <citation type="submission" date="2014-04" db="EMBL/GenBank/DDBJ databases">
        <title>Evolutionary Origins and Diversification of the Mycorrhizal Mutualists.</title>
        <authorList>
            <consortium name="DOE Joint Genome Institute"/>
            <consortium name="Mycorrhizal Genomics Consortium"/>
            <person name="Kohler A."/>
            <person name="Kuo A."/>
            <person name="Nagy L.G."/>
            <person name="Floudas D."/>
            <person name="Copeland A."/>
            <person name="Barry K.W."/>
            <person name="Cichocki N."/>
            <person name="Veneault-Fourrey C."/>
            <person name="LaButti K."/>
            <person name="Lindquist E.A."/>
            <person name="Lipzen A."/>
            <person name="Lundell T."/>
            <person name="Morin E."/>
            <person name="Murat C."/>
            <person name="Riley R."/>
            <person name="Ohm R."/>
            <person name="Sun H."/>
            <person name="Tunlid A."/>
            <person name="Henrissat B."/>
            <person name="Grigoriev I.V."/>
            <person name="Hibbett D.S."/>
            <person name="Martin F."/>
        </authorList>
    </citation>
    <scope>NUCLEOTIDE SEQUENCE [LARGE SCALE GENOMIC DNA]</scope>
    <source>
        <strain evidence="4">FD-334 SS-4</strain>
    </source>
</reference>
<evidence type="ECO:0000313" key="4">
    <source>
        <dbReference type="Proteomes" id="UP000054270"/>
    </source>
</evidence>
<accession>A0A0D2P8X4</accession>
<feature type="compositionally biased region" description="Polar residues" evidence="1">
    <location>
        <begin position="374"/>
        <end position="395"/>
    </location>
</feature>
<feature type="region of interest" description="Disordered" evidence="1">
    <location>
        <begin position="365"/>
        <end position="395"/>
    </location>
</feature>
<dbReference type="GO" id="GO:0010468">
    <property type="term" value="P:regulation of gene expression"/>
    <property type="evidence" value="ECO:0007669"/>
    <property type="project" value="InterPro"/>
</dbReference>
<keyword evidence="4" id="KW-1185">Reference proteome</keyword>
<sequence>MQDVAIFWDYENCPAPSSASGYLVANNIRLMAKPYGCVKSLKAYLAITDQFTVARAITLRSEFQASGVSLIDCPHNGRKEVADKMIIVDMLAYAIDNPAPSTIILITGDRDFAYAMSILRLRQYQVILATLPNAHSSLIAQASKCIDWYSEVLNQVEQPVARSSNTRVAGFGRAASSQDRVHSPSLTFQPRQFVQETRENDRADQGDLVQYIRSATDYRCLPDTTLLNTPAVYPPLHQNRYPEYPRQDNLSVEVELGHKRPGPSPPVPLFMVDSEDLNLPAARDEKAPTTVAESLSISPSSKIPGSPPPLKLSINQTDDAYELEDDARHNEDSTFLYPIRPASAPNSLPSPTPVAAVASYNTEPPASEVPLVADNSSQDGSSPTLPTLPNSTVQPLSDTISPQPITFSSPSVSPIISRVVAPADPVTVSTASLHTSFSAVAASPSASLVPGPSLPLLPHSIEPPAPLVVPSVFHILVQALQAQKSKGSLRPLRSIIGMSISRNGMTYKNAGVGRFGDYVSLAQRAGIIELGGMENSAWISLTPTWTDVKLH</sequence>
<feature type="region of interest" description="Disordered" evidence="1">
    <location>
        <begin position="291"/>
        <end position="310"/>
    </location>
</feature>
<feature type="compositionally biased region" description="Low complexity" evidence="1">
    <location>
        <begin position="294"/>
        <end position="304"/>
    </location>
</feature>
<feature type="domain" description="NYN" evidence="2">
    <location>
        <begin position="4"/>
        <end position="147"/>
    </location>
</feature>
<evidence type="ECO:0000256" key="1">
    <source>
        <dbReference type="SAM" id="MobiDB-lite"/>
    </source>
</evidence>
<dbReference type="Pfam" id="PF01936">
    <property type="entry name" value="NYN"/>
    <property type="match status" value="1"/>
</dbReference>
<dbReference type="GO" id="GO:0004540">
    <property type="term" value="F:RNA nuclease activity"/>
    <property type="evidence" value="ECO:0007669"/>
    <property type="project" value="InterPro"/>
</dbReference>
<evidence type="ECO:0000259" key="2">
    <source>
        <dbReference type="Pfam" id="PF01936"/>
    </source>
</evidence>
<dbReference type="OrthoDB" id="549353at2759"/>
<dbReference type="OMA" id="WEAHIMR"/>
<organism evidence="3 4">
    <name type="scientific">Hypholoma sublateritium (strain FD-334 SS-4)</name>
    <dbReference type="NCBI Taxonomy" id="945553"/>
    <lineage>
        <taxon>Eukaryota</taxon>
        <taxon>Fungi</taxon>
        <taxon>Dikarya</taxon>
        <taxon>Basidiomycota</taxon>
        <taxon>Agaricomycotina</taxon>
        <taxon>Agaricomycetes</taxon>
        <taxon>Agaricomycetidae</taxon>
        <taxon>Agaricales</taxon>
        <taxon>Agaricineae</taxon>
        <taxon>Strophariaceae</taxon>
        <taxon>Hypholoma</taxon>
    </lineage>
</organism>
<protein>
    <recommendedName>
        <fullName evidence="2">NYN domain-containing protein</fullName>
    </recommendedName>
</protein>
<evidence type="ECO:0000313" key="3">
    <source>
        <dbReference type="EMBL" id="KJA27414.1"/>
    </source>
</evidence>